<dbReference type="OrthoDB" id="5332281at2759"/>
<evidence type="ECO:0000313" key="2">
    <source>
        <dbReference type="Proteomes" id="UP000326757"/>
    </source>
</evidence>
<organism evidence="1 2">
    <name type="scientific">Monilinia laxa</name>
    <name type="common">Brown rot fungus</name>
    <name type="synonym">Sclerotinia laxa</name>
    <dbReference type="NCBI Taxonomy" id="61186"/>
    <lineage>
        <taxon>Eukaryota</taxon>
        <taxon>Fungi</taxon>
        <taxon>Dikarya</taxon>
        <taxon>Ascomycota</taxon>
        <taxon>Pezizomycotina</taxon>
        <taxon>Leotiomycetes</taxon>
        <taxon>Helotiales</taxon>
        <taxon>Sclerotiniaceae</taxon>
        <taxon>Monilinia</taxon>
    </lineage>
</organism>
<protein>
    <submittedName>
        <fullName evidence="1">Uncharacterized protein</fullName>
    </submittedName>
</protein>
<accession>A0A5N6KJN3</accession>
<comment type="caution">
    <text evidence="1">The sequence shown here is derived from an EMBL/GenBank/DDBJ whole genome shotgun (WGS) entry which is preliminary data.</text>
</comment>
<reference evidence="1 2" key="1">
    <citation type="submission" date="2019-06" db="EMBL/GenBank/DDBJ databases">
        <title>Genome Sequence of the Brown Rot Fungal Pathogen Monilinia laxa.</title>
        <authorList>
            <person name="De Miccolis Angelini R.M."/>
            <person name="Landi L."/>
            <person name="Abate D."/>
            <person name="Pollastro S."/>
            <person name="Romanazzi G."/>
            <person name="Faretra F."/>
        </authorList>
    </citation>
    <scope>NUCLEOTIDE SEQUENCE [LARGE SCALE GENOMIC DNA]</scope>
    <source>
        <strain evidence="1 2">Mlax316</strain>
    </source>
</reference>
<dbReference type="Proteomes" id="UP000326757">
    <property type="component" value="Unassembled WGS sequence"/>
</dbReference>
<name>A0A5N6KJN3_MONLA</name>
<dbReference type="PANTHER" id="PTHR14187:SF5">
    <property type="entry name" value="HEAT SHOCK 70 KDA PROTEIN 12A"/>
    <property type="match status" value="1"/>
</dbReference>
<evidence type="ECO:0000313" key="1">
    <source>
        <dbReference type="EMBL" id="KAB8304003.1"/>
    </source>
</evidence>
<gene>
    <name evidence="1" type="ORF">EYC80_005353</name>
</gene>
<dbReference type="EMBL" id="VIGI01000002">
    <property type="protein sequence ID" value="KAB8304003.1"/>
    <property type="molecule type" value="Genomic_DNA"/>
</dbReference>
<keyword evidence="2" id="KW-1185">Reference proteome</keyword>
<sequence>MADLKDDLVNGLQSNTWNMKGDDMKAIFDPLITDIERLVDDQVNLVKVKRMQESHPKANEIKAIFLVEGFGASEYLKTRLEEIHPDIQIIQPHDAWSAIVKGAVLSRLPQEAVIVSTQATRHYGVSAMELHDEEIDKGQLKVFDVSDGKSRAKRMTWYIYRGEDLKRSQTMKFPFYRTLPETYTPTDLIFTDELIQSENKVPPTHPSPTATKTNCVLNVDLRDVDKGHFRKRLGLDGQGYWDVYYDLVVTIQPAIMKFSLEIRGKEMGCVEANYE</sequence>
<dbReference type="SUPFAM" id="SSF53067">
    <property type="entry name" value="Actin-like ATPase domain"/>
    <property type="match status" value="1"/>
</dbReference>
<dbReference type="AlphaFoldDB" id="A0A5N6KJN3"/>
<dbReference type="PANTHER" id="PTHR14187">
    <property type="entry name" value="ALPHA KINASE/ELONGATION FACTOR 2 KINASE"/>
    <property type="match status" value="1"/>
</dbReference>
<dbReference type="InterPro" id="IPR043129">
    <property type="entry name" value="ATPase_NBD"/>
</dbReference>
<proteinExistence type="predicted"/>